<dbReference type="AlphaFoldDB" id="A0AAN9LKZ8"/>
<reference evidence="1 2" key="1">
    <citation type="submission" date="2024-01" db="EMBL/GenBank/DDBJ databases">
        <title>The genomes of 5 underutilized Papilionoideae crops provide insights into root nodulation and disease resistanc.</title>
        <authorList>
            <person name="Jiang F."/>
        </authorList>
    </citation>
    <scope>NUCLEOTIDE SEQUENCE [LARGE SCALE GENOMIC DNA]</scope>
    <source>
        <strain evidence="1">LVBAO_FW01</strain>
        <tissue evidence="1">Leaves</tissue>
    </source>
</reference>
<gene>
    <name evidence="1" type="ORF">VNO77_18524</name>
</gene>
<dbReference type="EMBL" id="JAYMYQ010000004">
    <property type="protein sequence ID" value="KAK7337932.1"/>
    <property type="molecule type" value="Genomic_DNA"/>
</dbReference>
<dbReference type="Proteomes" id="UP001367508">
    <property type="component" value="Unassembled WGS sequence"/>
</dbReference>
<name>A0AAN9LKZ8_CANGL</name>
<comment type="caution">
    <text evidence="1">The sequence shown here is derived from an EMBL/GenBank/DDBJ whole genome shotgun (WGS) entry which is preliminary data.</text>
</comment>
<keyword evidence="2" id="KW-1185">Reference proteome</keyword>
<organism evidence="1 2">
    <name type="scientific">Canavalia gladiata</name>
    <name type="common">Sword bean</name>
    <name type="synonym">Dolichos gladiatus</name>
    <dbReference type="NCBI Taxonomy" id="3824"/>
    <lineage>
        <taxon>Eukaryota</taxon>
        <taxon>Viridiplantae</taxon>
        <taxon>Streptophyta</taxon>
        <taxon>Embryophyta</taxon>
        <taxon>Tracheophyta</taxon>
        <taxon>Spermatophyta</taxon>
        <taxon>Magnoliopsida</taxon>
        <taxon>eudicotyledons</taxon>
        <taxon>Gunneridae</taxon>
        <taxon>Pentapetalae</taxon>
        <taxon>rosids</taxon>
        <taxon>fabids</taxon>
        <taxon>Fabales</taxon>
        <taxon>Fabaceae</taxon>
        <taxon>Papilionoideae</taxon>
        <taxon>50 kb inversion clade</taxon>
        <taxon>NPAAA clade</taxon>
        <taxon>indigoferoid/millettioid clade</taxon>
        <taxon>Phaseoleae</taxon>
        <taxon>Canavalia</taxon>
    </lineage>
</organism>
<sequence length="105" mass="11660">MYRQANHCVDVLGKKGCAVDDVETSPADPHWVNSIVLAAQLGVNLLWDLFLFGPKMIVEEAAFSRGTHCTGLQIASTQPEKTTRVLVRDDGENVSKIQFKFQPFI</sequence>
<accession>A0AAN9LKZ8</accession>
<evidence type="ECO:0000313" key="1">
    <source>
        <dbReference type="EMBL" id="KAK7337932.1"/>
    </source>
</evidence>
<evidence type="ECO:0000313" key="2">
    <source>
        <dbReference type="Proteomes" id="UP001367508"/>
    </source>
</evidence>
<protein>
    <submittedName>
        <fullName evidence="1">Uncharacterized protein</fullName>
    </submittedName>
</protein>
<proteinExistence type="predicted"/>